<proteinExistence type="predicted"/>
<dbReference type="Proteomes" id="UP001371456">
    <property type="component" value="Unassembled WGS sequence"/>
</dbReference>
<sequence>MENETKNGKQKI</sequence>
<comment type="caution">
    <text evidence="1">The sequence shown here is derived from an EMBL/GenBank/DDBJ whole genome shotgun (WGS) entry which is preliminary data.</text>
</comment>
<organism evidence="1 2">
    <name type="scientific">Solanum bulbocastanum</name>
    <name type="common">Wild potato</name>
    <dbReference type="NCBI Taxonomy" id="147425"/>
    <lineage>
        <taxon>Eukaryota</taxon>
        <taxon>Viridiplantae</taxon>
        <taxon>Streptophyta</taxon>
        <taxon>Embryophyta</taxon>
        <taxon>Tracheophyta</taxon>
        <taxon>Spermatophyta</taxon>
        <taxon>Magnoliopsida</taxon>
        <taxon>eudicotyledons</taxon>
        <taxon>Gunneridae</taxon>
        <taxon>Pentapetalae</taxon>
        <taxon>asterids</taxon>
        <taxon>lamiids</taxon>
        <taxon>Solanales</taxon>
        <taxon>Solanaceae</taxon>
        <taxon>Solanoideae</taxon>
        <taxon>Solaneae</taxon>
        <taxon>Solanum</taxon>
    </lineage>
</organism>
<dbReference type="EMBL" id="JBANQN010000003">
    <property type="protein sequence ID" value="KAK6793991.1"/>
    <property type="molecule type" value="Genomic_DNA"/>
</dbReference>
<gene>
    <name evidence="1" type="ORF">RDI58_007444</name>
</gene>
<name>A0AAN8YJ84_SOLBU</name>
<accession>A0AAN8YJ84</accession>
<keyword evidence="2" id="KW-1185">Reference proteome</keyword>
<evidence type="ECO:0000313" key="2">
    <source>
        <dbReference type="Proteomes" id="UP001371456"/>
    </source>
</evidence>
<evidence type="ECO:0000313" key="1">
    <source>
        <dbReference type="EMBL" id="KAK6793991.1"/>
    </source>
</evidence>
<protein>
    <submittedName>
        <fullName evidence="1">Uncharacterized protein</fullName>
    </submittedName>
</protein>
<reference evidence="1 2" key="1">
    <citation type="submission" date="2024-02" db="EMBL/GenBank/DDBJ databases">
        <title>de novo genome assembly of Solanum bulbocastanum strain 11H21.</title>
        <authorList>
            <person name="Hosaka A.J."/>
        </authorList>
    </citation>
    <scope>NUCLEOTIDE SEQUENCE [LARGE SCALE GENOMIC DNA]</scope>
    <source>
        <tissue evidence="1">Young leaves</tissue>
    </source>
</reference>